<dbReference type="SUPFAM" id="SSF56487">
    <property type="entry name" value="SRCR-like"/>
    <property type="match status" value="2"/>
</dbReference>
<evidence type="ECO:0000259" key="4">
    <source>
        <dbReference type="PROSITE" id="PS50287"/>
    </source>
</evidence>
<evidence type="ECO:0000256" key="1">
    <source>
        <dbReference type="ARBA" id="ARBA00022729"/>
    </source>
</evidence>
<dbReference type="InterPro" id="IPR036772">
    <property type="entry name" value="SRCR-like_dom_sf"/>
</dbReference>
<evidence type="ECO:0000313" key="6">
    <source>
        <dbReference type="Proteomes" id="UP000281406"/>
    </source>
</evidence>
<dbReference type="PANTHER" id="PTHR48071:SF27">
    <property type="entry name" value="SCAVENGER RECEPTOR CYSTEINE-RICH TYPE 1 PROTEIN M130-LIKE"/>
    <property type="match status" value="1"/>
</dbReference>
<dbReference type="EMBL" id="RJVU01062051">
    <property type="protein sequence ID" value="ROJ30505.1"/>
    <property type="molecule type" value="Genomic_DNA"/>
</dbReference>
<dbReference type="GO" id="GO:0031638">
    <property type="term" value="P:zymogen activation"/>
    <property type="evidence" value="ECO:0007669"/>
    <property type="project" value="TreeGrafter"/>
</dbReference>
<accession>A0A3N0XUL4</accession>
<keyword evidence="2 3" id="KW-1015">Disulfide bond</keyword>
<proteinExistence type="predicted"/>
<dbReference type="GO" id="GO:0005615">
    <property type="term" value="C:extracellular space"/>
    <property type="evidence" value="ECO:0007669"/>
    <property type="project" value="TreeGrafter"/>
</dbReference>
<dbReference type="GO" id="GO:0004252">
    <property type="term" value="F:serine-type endopeptidase activity"/>
    <property type="evidence" value="ECO:0007669"/>
    <property type="project" value="TreeGrafter"/>
</dbReference>
<dbReference type="Gene3D" id="3.10.250.10">
    <property type="entry name" value="SRCR-like domain"/>
    <property type="match status" value="2"/>
</dbReference>
<feature type="disulfide bond" evidence="3">
    <location>
        <begin position="297"/>
        <end position="307"/>
    </location>
</feature>
<keyword evidence="1" id="KW-0732">Signal</keyword>
<protein>
    <submittedName>
        <fullName evidence="5">T-cell differentiation antigen CD6</fullName>
    </submittedName>
</protein>
<dbReference type="OrthoDB" id="536948at2759"/>
<dbReference type="PRINTS" id="PR00258">
    <property type="entry name" value="SPERACTRCPTR"/>
</dbReference>
<name>A0A3N0XUL4_ANAGA</name>
<dbReference type="Proteomes" id="UP000281406">
    <property type="component" value="Unassembled WGS sequence"/>
</dbReference>
<dbReference type="FunFam" id="3.10.250.10:FF:000017">
    <property type="entry name" value="CD6 molecule"/>
    <property type="match status" value="1"/>
</dbReference>
<dbReference type="PROSITE" id="PS50287">
    <property type="entry name" value="SRCR_2"/>
    <property type="match status" value="2"/>
</dbReference>
<organism evidence="5 6">
    <name type="scientific">Anabarilius grahami</name>
    <name type="common">Kanglang fish</name>
    <name type="synonym">Barilius grahami</name>
    <dbReference type="NCBI Taxonomy" id="495550"/>
    <lineage>
        <taxon>Eukaryota</taxon>
        <taxon>Metazoa</taxon>
        <taxon>Chordata</taxon>
        <taxon>Craniata</taxon>
        <taxon>Vertebrata</taxon>
        <taxon>Euteleostomi</taxon>
        <taxon>Actinopterygii</taxon>
        <taxon>Neopterygii</taxon>
        <taxon>Teleostei</taxon>
        <taxon>Ostariophysi</taxon>
        <taxon>Cypriniformes</taxon>
        <taxon>Xenocyprididae</taxon>
        <taxon>Xenocypridinae</taxon>
        <taxon>Xenocypridinae incertae sedis</taxon>
        <taxon>Anabarilius</taxon>
    </lineage>
</organism>
<comment type="caution">
    <text evidence="5">The sequence shown here is derived from an EMBL/GenBank/DDBJ whole genome shotgun (WGS) entry which is preliminary data.</text>
</comment>
<dbReference type="InterPro" id="IPR001190">
    <property type="entry name" value="SRCR"/>
</dbReference>
<evidence type="ECO:0000313" key="5">
    <source>
        <dbReference type="EMBL" id="ROJ30505.1"/>
    </source>
</evidence>
<feature type="domain" description="SRCR" evidence="4">
    <location>
        <begin position="229"/>
        <end position="328"/>
    </location>
</feature>
<feature type="disulfide bond" evidence="3">
    <location>
        <begin position="154"/>
        <end position="218"/>
    </location>
</feature>
<dbReference type="FunFam" id="3.10.250.10:FF:000001">
    <property type="entry name" value="Lysyl oxidase 4 isoform X1"/>
    <property type="match status" value="1"/>
</dbReference>
<sequence>MADFKTLLQEASEHYESAYRIRIACQTAKLVKSRFPYVALISSPCSWTIKSPDTESSVSLTKDTAHSVSSEICHELGCGLVYRLTQSSVQLNTTCFTNCVYHNYQLKNCTEVTNHRCSILSEVKCGNAAVRLVGGGHRCGGRVEVWRGSWGTVCDDGWDMEDANVVCSQLGCGYAVSVSGQGEPYGQGTGPIHLDELSCNGTEGSLWECQALMQGHDCGHKEDAEYKALRLTGGLDRCAGRVEIHRNGRWGTVCDTCWQKEEATMACDMLNCGVVKHFIAFDPPFKHKNETLWYFICKQNSTNLWQCPEHINNENLCKETKAAGLICNTVVVQKRYMNLQATAEAEENNYRDSVHLVKVTNNSGDAEVPIFPQRIWPQSSIESGSYDTDYEQHDISLEATFPLSTFHS</sequence>
<reference evidence="5 6" key="1">
    <citation type="submission" date="2018-10" db="EMBL/GenBank/DDBJ databases">
        <title>Genome assembly for a Yunnan-Guizhou Plateau 3E fish, Anabarilius grahami (Regan), and its evolutionary and genetic applications.</title>
        <authorList>
            <person name="Jiang W."/>
        </authorList>
    </citation>
    <scope>NUCLEOTIDE SEQUENCE [LARGE SCALE GENOMIC DNA]</scope>
    <source>
        <strain evidence="5">AG-KIZ</strain>
        <tissue evidence="5">Muscle</tissue>
    </source>
</reference>
<comment type="caution">
    <text evidence="3">Lacks conserved residue(s) required for the propagation of feature annotation.</text>
</comment>
<dbReference type="SMART" id="SM00202">
    <property type="entry name" value="SR"/>
    <property type="match status" value="2"/>
</dbReference>
<evidence type="ECO:0000256" key="2">
    <source>
        <dbReference type="ARBA" id="ARBA00023157"/>
    </source>
</evidence>
<keyword evidence="6" id="KW-1185">Reference proteome</keyword>
<feature type="domain" description="SRCR" evidence="4">
    <location>
        <begin position="130"/>
        <end position="229"/>
    </location>
</feature>
<dbReference type="PANTHER" id="PTHR48071">
    <property type="entry name" value="SRCR DOMAIN-CONTAINING PROTEIN"/>
    <property type="match status" value="1"/>
</dbReference>
<dbReference type="GO" id="GO:0005886">
    <property type="term" value="C:plasma membrane"/>
    <property type="evidence" value="ECO:0007669"/>
    <property type="project" value="TreeGrafter"/>
</dbReference>
<feature type="disulfide bond" evidence="3">
    <location>
        <begin position="199"/>
        <end position="209"/>
    </location>
</feature>
<dbReference type="Pfam" id="PF00530">
    <property type="entry name" value="SRCR"/>
    <property type="match status" value="2"/>
</dbReference>
<gene>
    <name evidence="5" type="ORF">DPX16_23586</name>
</gene>
<dbReference type="AlphaFoldDB" id="A0A3N0XUL4"/>
<evidence type="ECO:0000256" key="3">
    <source>
        <dbReference type="PROSITE-ProRule" id="PRU00196"/>
    </source>
</evidence>